<dbReference type="AlphaFoldDB" id="A0A1G2G2B5"/>
<protein>
    <recommendedName>
        <fullName evidence="4">Cohesin domain-containing protein</fullName>
    </recommendedName>
</protein>
<gene>
    <name evidence="2" type="ORF">A2719_03730</name>
</gene>
<sequence>MKHFYSRSFYFIVVVMLLFALSVPTSPSAASTHASLLESIQQQLNEIIAAVARIQVRLLEIIAEEARPPEKSTVVESSVPAKTEEKAVSTSTEAVWKFVSLPSVYLSQPLAILYRFSITGGAVDTIIPSTTYAISLSDVSIKDLEVYAYSDDLFSVPAFLRNTTTKENRVGKQIGFLDSASSAVSILFDQGPPQVQISAGETYYFELRGTVVAKNRSAFVTIAVDGLTEITLE</sequence>
<evidence type="ECO:0000313" key="3">
    <source>
        <dbReference type="Proteomes" id="UP000177480"/>
    </source>
</evidence>
<evidence type="ECO:0008006" key="4">
    <source>
        <dbReference type="Google" id="ProtNLM"/>
    </source>
</evidence>
<reference evidence="2 3" key="1">
    <citation type="journal article" date="2016" name="Nat. Commun.">
        <title>Thousands of microbial genomes shed light on interconnected biogeochemical processes in an aquifer system.</title>
        <authorList>
            <person name="Anantharaman K."/>
            <person name="Brown C.T."/>
            <person name="Hug L.A."/>
            <person name="Sharon I."/>
            <person name="Castelle C.J."/>
            <person name="Probst A.J."/>
            <person name="Thomas B.C."/>
            <person name="Singh A."/>
            <person name="Wilkins M.J."/>
            <person name="Karaoz U."/>
            <person name="Brodie E.L."/>
            <person name="Williams K.H."/>
            <person name="Hubbard S.S."/>
            <person name="Banfield J.F."/>
        </authorList>
    </citation>
    <scope>NUCLEOTIDE SEQUENCE [LARGE SCALE GENOMIC DNA]</scope>
</reference>
<dbReference type="Proteomes" id="UP000177480">
    <property type="component" value="Unassembled WGS sequence"/>
</dbReference>
<feature type="signal peptide" evidence="1">
    <location>
        <begin position="1"/>
        <end position="29"/>
    </location>
</feature>
<comment type="caution">
    <text evidence="2">The sequence shown here is derived from an EMBL/GenBank/DDBJ whole genome shotgun (WGS) entry which is preliminary data.</text>
</comment>
<evidence type="ECO:0000256" key="1">
    <source>
        <dbReference type="SAM" id="SignalP"/>
    </source>
</evidence>
<evidence type="ECO:0000313" key="2">
    <source>
        <dbReference type="EMBL" id="OGZ44040.1"/>
    </source>
</evidence>
<organism evidence="2 3">
    <name type="scientific">Candidatus Ryanbacteria bacterium RIFCSPHIGHO2_01_FULL_45_22</name>
    <dbReference type="NCBI Taxonomy" id="1802114"/>
    <lineage>
        <taxon>Bacteria</taxon>
        <taxon>Candidatus Ryaniibacteriota</taxon>
    </lineage>
</organism>
<accession>A0A1G2G2B5</accession>
<keyword evidence="1" id="KW-0732">Signal</keyword>
<name>A0A1G2G2B5_9BACT</name>
<feature type="chain" id="PRO_5009582944" description="Cohesin domain-containing protein" evidence="1">
    <location>
        <begin position="30"/>
        <end position="233"/>
    </location>
</feature>
<proteinExistence type="predicted"/>
<dbReference type="EMBL" id="MHNK01000010">
    <property type="protein sequence ID" value="OGZ44040.1"/>
    <property type="molecule type" value="Genomic_DNA"/>
</dbReference>
<dbReference type="STRING" id="1802114.A2719_03730"/>